<accession>A0ABX7G8V2</accession>
<reference evidence="14 15" key="1">
    <citation type="journal article" date="2012" name="Antonie Van Leeuwenhoek">
        <title>Shewanella litorisediminis sp. nov., a gammaproteobacterium isolated from a tidal flat sediment.</title>
        <authorList>
            <person name="Lee M.H."/>
            <person name="Yoon J.H."/>
        </authorList>
    </citation>
    <scope>NUCLEOTIDE SEQUENCE [LARGE SCALE GENOMIC DNA]</scope>
    <source>
        <strain evidence="14 15">SMK1-12</strain>
    </source>
</reference>
<dbReference type="GO" id="GO:0047631">
    <property type="term" value="F:ADP-ribose diphosphatase activity"/>
    <property type="evidence" value="ECO:0007669"/>
    <property type="project" value="UniProtKB-EC"/>
</dbReference>
<sequence length="208" mass="23715">MEPRMFNRLFRREDIEVLDSSTLYQGFFKMVRYQFRHRLFAGGWSEVVSREVFERGHAVVVLPYDPVTDQVVLIEQVRFPALDTSEYPWLLELVAGMIEEGESAEDVARRELMEEAGLTASQMLPIGSYLSSPGGCSERFYCFLAEVDASEAAGLHGLAHEHEDIRVHVMSREAAYAMVETGEIDNGSTVIGLQWLELNRHKLRRSDL</sequence>
<evidence type="ECO:0000256" key="3">
    <source>
        <dbReference type="ARBA" id="ARBA00012453"/>
    </source>
</evidence>
<evidence type="ECO:0000256" key="4">
    <source>
        <dbReference type="ARBA" id="ARBA00013297"/>
    </source>
</evidence>
<dbReference type="PROSITE" id="PS00893">
    <property type="entry name" value="NUDIX_BOX"/>
    <property type="match status" value="1"/>
</dbReference>
<dbReference type="InterPro" id="IPR015797">
    <property type="entry name" value="NUDIX_hydrolase-like_dom_sf"/>
</dbReference>
<evidence type="ECO:0000256" key="2">
    <source>
        <dbReference type="ARBA" id="ARBA00007482"/>
    </source>
</evidence>
<comment type="function">
    <text evidence="8">Acts on ADP-mannose and ADP-glucose as well as ADP-ribose. Prevents glycogen biosynthesis. The reaction catalyzed by this enzyme is a limiting step of the gluconeogenic process.</text>
</comment>
<dbReference type="InterPro" id="IPR020084">
    <property type="entry name" value="NUDIX_hydrolase_CS"/>
</dbReference>
<dbReference type="NCBIfam" id="NF008003">
    <property type="entry name" value="PRK10729.1"/>
    <property type="match status" value="1"/>
</dbReference>
<comment type="similarity">
    <text evidence="2">Belongs to the Nudix hydrolase family. NudF subfamily.</text>
</comment>
<proteinExistence type="inferred from homology"/>
<dbReference type="PANTHER" id="PTHR11839">
    <property type="entry name" value="UDP/ADP-SUGAR PYROPHOSPHATASE"/>
    <property type="match status" value="1"/>
</dbReference>
<feature type="domain" description="Nudix hydrolase" evidence="13">
    <location>
        <begin position="54"/>
        <end position="197"/>
    </location>
</feature>
<dbReference type="Gene3D" id="3.90.79.10">
    <property type="entry name" value="Nucleoside Triphosphate Pyrophosphohydrolase"/>
    <property type="match status" value="1"/>
</dbReference>
<evidence type="ECO:0000313" key="14">
    <source>
        <dbReference type="EMBL" id="QRH03705.1"/>
    </source>
</evidence>
<dbReference type="InterPro" id="IPR004385">
    <property type="entry name" value="NDP_pyrophosphatase"/>
</dbReference>
<dbReference type="EMBL" id="CP069213">
    <property type="protein sequence ID" value="QRH03705.1"/>
    <property type="molecule type" value="Genomic_DNA"/>
</dbReference>
<evidence type="ECO:0000256" key="8">
    <source>
        <dbReference type="ARBA" id="ARBA00025164"/>
    </source>
</evidence>
<evidence type="ECO:0000256" key="5">
    <source>
        <dbReference type="ARBA" id="ARBA00022723"/>
    </source>
</evidence>
<dbReference type="NCBIfam" id="TIGR00052">
    <property type="entry name" value="nudix-type nucleoside diphosphatase, YffH/AdpP family"/>
    <property type="match status" value="1"/>
</dbReference>
<dbReference type="CDD" id="cd24155">
    <property type="entry name" value="NUDIX_ADPRase"/>
    <property type="match status" value="1"/>
</dbReference>
<dbReference type="Pfam" id="PF00293">
    <property type="entry name" value="NUDIX"/>
    <property type="match status" value="1"/>
</dbReference>
<organism evidence="14 15">
    <name type="scientific">Shewanella litorisediminis</name>
    <dbReference type="NCBI Taxonomy" id="1173586"/>
    <lineage>
        <taxon>Bacteria</taxon>
        <taxon>Pseudomonadati</taxon>
        <taxon>Pseudomonadota</taxon>
        <taxon>Gammaproteobacteria</taxon>
        <taxon>Alteromonadales</taxon>
        <taxon>Shewanellaceae</taxon>
        <taxon>Shewanella</taxon>
    </lineage>
</organism>
<protein>
    <recommendedName>
        <fullName evidence="4">ADP-ribose pyrophosphatase</fullName>
        <ecNumber evidence="3">3.6.1.13</ecNumber>
    </recommendedName>
    <alternativeName>
        <fullName evidence="9">ADP-ribose diphosphatase</fullName>
    </alternativeName>
    <alternativeName>
        <fullName evidence="11">ADP-ribose phosphohydrolase</fullName>
    </alternativeName>
    <alternativeName>
        <fullName evidence="10">Adenosine diphosphoribose pyrophosphatase</fullName>
    </alternativeName>
</protein>
<evidence type="ECO:0000256" key="12">
    <source>
        <dbReference type="ARBA" id="ARBA00049546"/>
    </source>
</evidence>
<evidence type="ECO:0000256" key="7">
    <source>
        <dbReference type="ARBA" id="ARBA00022842"/>
    </source>
</evidence>
<evidence type="ECO:0000313" key="15">
    <source>
        <dbReference type="Proteomes" id="UP000596252"/>
    </source>
</evidence>
<dbReference type="SUPFAM" id="SSF55811">
    <property type="entry name" value="Nudix"/>
    <property type="match status" value="1"/>
</dbReference>
<keyword evidence="7" id="KW-0460">Magnesium</keyword>
<evidence type="ECO:0000256" key="10">
    <source>
        <dbReference type="ARBA" id="ARBA00030308"/>
    </source>
</evidence>
<evidence type="ECO:0000259" key="13">
    <source>
        <dbReference type="PROSITE" id="PS51462"/>
    </source>
</evidence>
<keyword evidence="15" id="KW-1185">Reference proteome</keyword>
<dbReference type="PROSITE" id="PS51462">
    <property type="entry name" value="NUDIX"/>
    <property type="match status" value="1"/>
</dbReference>
<gene>
    <name evidence="14" type="primary">nudF</name>
    <name evidence="14" type="ORF">JQC75_15670</name>
</gene>
<evidence type="ECO:0000256" key="6">
    <source>
        <dbReference type="ARBA" id="ARBA00022801"/>
    </source>
</evidence>
<dbReference type="Proteomes" id="UP000596252">
    <property type="component" value="Chromosome"/>
</dbReference>
<keyword evidence="5" id="KW-0479">Metal-binding</keyword>
<comment type="catalytic activity">
    <reaction evidence="12">
        <text>ADP-D-ribose + H2O = D-ribose 5-phosphate + AMP + 2 H(+)</text>
        <dbReference type="Rhea" id="RHEA:10412"/>
        <dbReference type="ChEBI" id="CHEBI:15377"/>
        <dbReference type="ChEBI" id="CHEBI:15378"/>
        <dbReference type="ChEBI" id="CHEBI:57967"/>
        <dbReference type="ChEBI" id="CHEBI:78346"/>
        <dbReference type="ChEBI" id="CHEBI:456215"/>
        <dbReference type="EC" id="3.6.1.13"/>
    </reaction>
</comment>
<evidence type="ECO:0000256" key="11">
    <source>
        <dbReference type="ARBA" id="ARBA00033056"/>
    </source>
</evidence>
<comment type="cofactor">
    <cofactor evidence="1">
        <name>Mg(2+)</name>
        <dbReference type="ChEBI" id="CHEBI:18420"/>
    </cofactor>
</comment>
<evidence type="ECO:0000256" key="1">
    <source>
        <dbReference type="ARBA" id="ARBA00001946"/>
    </source>
</evidence>
<dbReference type="EC" id="3.6.1.13" evidence="3"/>
<evidence type="ECO:0000256" key="9">
    <source>
        <dbReference type="ARBA" id="ARBA00030162"/>
    </source>
</evidence>
<dbReference type="InterPro" id="IPR000086">
    <property type="entry name" value="NUDIX_hydrolase_dom"/>
</dbReference>
<name>A0ABX7G8V2_9GAMM</name>
<keyword evidence="6 14" id="KW-0378">Hydrolase</keyword>
<dbReference type="PANTHER" id="PTHR11839:SF5">
    <property type="entry name" value="ADP-RIBOSE PYROPHOSPHATASE"/>
    <property type="match status" value="1"/>
</dbReference>